<organism evidence="1 2">
    <name type="scientific">Candidatus Zymogenus saltonus</name>
    <dbReference type="NCBI Taxonomy" id="2844893"/>
    <lineage>
        <taxon>Bacteria</taxon>
        <taxon>Deltaproteobacteria</taxon>
        <taxon>Candidatus Zymogenia</taxon>
        <taxon>Candidatus Zymogeniales</taxon>
        <taxon>Candidatus Zymogenaceae</taxon>
        <taxon>Candidatus Zymogenus</taxon>
    </lineage>
</organism>
<sequence length="77" mass="8151">MKEVQGGKRTLGGEQAKLGGRQASLMGGVRTGGAAKELRDALKIFLDSAPTGKGIGHKGLPYGNARLEFFKYLEAVF</sequence>
<reference evidence="1" key="1">
    <citation type="journal article" date="2021" name="Environ. Microbiol.">
        <title>Genomic characterization of three novel Desulfobacterota classes expand the metabolic and phylogenetic diversity of the phylum.</title>
        <authorList>
            <person name="Murphy C.L."/>
            <person name="Biggerstaff J."/>
            <person name="Eichhorn A."/>
            <person name="Ewing E."/>
            <person name="Shahan R."/>
            <person name="Soriano D."/>
            <person name="Stewart S."/>
            <person name="VanMol K."/>
            <person name="Walker R."/>
            <person name="Walters P."/>
            <person name="Elshahed M.S."/>
            <person name="Youssef N.H."/>
        </authorList>
    </citation>
    <scope>NUCLEOTIDE SEQUENCE</scope>
    <source>
        <strain evidence="1">Zod_Metabat.24</strain>
    </source>
</reference>
<comment type="caution">
    <text evidence="1">The sequence shown here is derived from an EMBL/GenBank/DDBJ whole genome shotgun (WGS) entry which is preliminary data.</text>
</comment>
<protein>
    <submittedName>
        <fullName evidence="1">Uncharacterized protein</fullName>
    </submittedName>
</protein>
<dbReference type="Proteomes" id="UP000809273">
    <property type="component" value="Unassembled WGS sequence"/>
</dbReference>
<accession>A0A9D8PNA6</accession>
<reference evidence="1" key="2">
    <citation type="submission" date="2021-01" db="EMBL/GenBank/DDBJ databases">
        <authorList>
            <person name="Hahn C.R."/>
            <person name="Youssef N.H."/>
            <person name="Elshahed M."/>
        </authorList>
    </citation>
    <scope>NUCLEOTIDE SEQUENCE</scope>
    <source>
        <strain evidence="1">Zod_Metabat.24</strain>
    </source>
</reference>
<evidence type="ECO:0000313" key="2">
    <source>
        <dbReference type="Proteomes" id="UP000809273"/>
    </source>
</evidence>
<name>A0A9D8PNA6_9DELT</name>
<dbReference type="EMBL" id="JAFGIX010000032">
    <property type="protein sequence ID" value="MBN1572959.1"/>
    <property type="molecule type" value="Genomic_DNA"/>
</dbReference>
<evidence type="ECO:0000313" key="1">
    <source>
        <dbReference type="EMBL" id="MBN1572959.1"/>
    </source>
</evidence>
<dbReference type="AlphaFoldDB" id="A0A9D8PNA6"/>
<proteinExistence type="predicted"/>
<gene>
    <name evidence="1" type="ORF">JW984_07170</name>
</gene>